<proteinExistence type="predicted"/>
<evidence type="ECO:0000313" key="2">
    <source>
        <dbReference type="Proteomes" id="UP001610444"/>
    </source>
</evidence>
<dbReference type="RefSeq" id="XP_070905360.1">
    <property type="nucleotide sequence ID" value="XM_071035746.1"/>
</dbReference>
<protein>
    <submittedName>
        <fullName evidence="1">Uncharacterized protein</fullName>
    </submittedName>
</protein>
<dbReference type="EMBL" id="JBFXLR010000001">
    <property type="protein sequence ID" value="KAL2861270.1"/>
    <property type="molecule type" value="Genomic_DNA"/>
</dbReference>
<dbReference type="Proteomes" id="UP001610444">
    <property type="component" value="Unassembled WGS sequence"/>
</dbReference>
<organism evidence="1 2">
    <name type="scientific">Aspergillus pseudodeflectus</name>
    <dbReference type="NCBI Taxonomy" id="176178"/>
    <lineage>
        <taxon>Eukaryota</taxon>
        <taxon>Fungi</taxon>
        <taxon>Dikarya</taxon>
        <taxon>Ascomycota</taxon>
        <taxon>Pezizomycotina</taxon>
        <taxon>Eurotiomycetes</taxon>
        <taxon>Eurotiomycetidae</taxon>
        <taxon>Eurotiales</taxon>
        <taxon>Aspergillaceae</taxon>
        <taxon>Aspergillus</taxon>
        <taxon>Aspergillus subgen. Nidulantes</taxon>
    </lineage>
</organism>
<sequence>MHKDNIECLYLNVDATLSLKELLKPAGDDSVFASPVECAWKVFDKLKHLALGAHTLYYYTSETSKDHIEIHSIADGLPPNLKSLRIYGSRKGSSSMARWDLPNLDLDAHISRFMGERESKMPNLKRIEGVNQCIPNAEPVKDANNQPELICKREEGSWPV</sequence>
<reference evidence="1 2" key="1">
    <citation type="submission" date="2024-07" db="EMBL/GenBank/DDBJ databases">
        <title>Section-level genome sequencing and comparative genomics of Aspergillus sections Usti and Cavernicolus.</title>
        <authorList>
            <consortium name="Lawrence Berkeley National Laboratory"/>
            <person name="Nybo J.L."/>
            <person name="Vesth T.C."/>
            <person name="Theobald S."/>
            <person name="Frisvad J.C."/>
            <person name="Larsen T.O."/>
            <person name="Kjaerboelling I."/>
            <person name="Rothschild-Mancinelli K."/>
            <person name="Lyhne E.K."/>
            <person name="Kogle M.E."/>
            <person name="Barry K."/>
            <person name="Clum A."/>
            <person name="Na H."/>
            <person name="Ledsgaard L."/>
            <person name="Lin J."/>
            <person name="Lipzen A."/>
            <person name="Kuo A."/>
            <person name="Riley R."/>
            <person name="Mondo S."/>
            <person name="LaButti K."/>
            <person name="Haridas S."/>
            <person name="Pangalinan J."/>
            <person name="Salamov A.A."/>
            <person name="Simmons B.A."/>
            <person name="Magnuson J.K."/>
            <person name="Chen J."/>
            <person name="Drula E."/>
            <person name="Henrissat B."/>
            <person name="Wiebenga A."/>
            <person name="Lubbers R.J."/>
            <person name="Gomes A.C."/>
            <person name="Macurrencykelacurrency M.R."/>
            <person name="Stajich J."/>
            <person name="Grigoriev I.V."/>
            <person name="Mortensen U.H."/>
            <person name="De vries R.P."/>
            <person name="Baker S.E."/>
            <person name="Andersen M.R."/>
        </authorList>
    </citation>
    <scope>NUCLEOTIDE SEQUENCE [LARGE SCALE GENOMIC DNA]</scope>
    <source>
        <strain evidence="1 2">CBS 756.74</strain>
    </source>
</reference>
<comment type="caution">
    <text evidence="1">The sequence shown here is derived from an EMBL/GenBank/DDBJ whole genome shotgun (WGS) entry which is preliminary data.</text>
</comment>
<accession>A0ABR4L9Y0</accession>
<keyword evidence="2" id="KW-1185">Reference proteome</keyword>
<name>A0ABR4L9Y0_9EURO</name>
<evidence type="ECO:0000313" key="1">
    <source>
        <dbReference type="EMBL" id="KAL2861270.1"/>
    </source>
</evidence>
<dbReference type="GeneID" id="98150910"/>
<gene>
    <name evidence="1" type="ORF">BJX68DRAFT_102</name>
</gene>